<reference evidence="3" key="1">
    <citation type="submission" date="2010-03" db="EMBL/GenBank/DDBJ databases">
        <title>Complete sequence of Mobiluncus curtisii ATCC 43063.</title>
        <authorList>
            <person name="Muzny D."/>
            <person name="Qin X."/>
            <person name="Deng J."/>
            <person name="Jiang H."/>
            <person name="Liu Y."/>
            <person name="Qu J."/>
            <person name="Song X.-Z."/>
            <person name="Zhang L."/>
            <person name="Thornton R."/>
            <person name="Coyle M."/>
            <person name="Francisco L."/>
            <person name="Jackson L."/>
            <person name="Javaid M."/>
            <person name="Korchina V."/>
            <person name="Kovar C."/>
            <person name="Mata R."/>
            <person name="Mathew T."/>
            <person name="Ngo R."/>
            <person name="Nguyen L."/>
            <person name="Nguyen N."/>
            <person name="Okwuonu G."/>
            <person name="Ongeri F."/>
            <person name="Pham C."/>
            <person name="Simmons D."/>
            <person name="Wilczek-Boney K."/>
            <person name="Hale W."/>
            <person name="Jakkamsetti A."/>
            <person name="Pham P."/>
            <person name="Ruth R."/>
            <person name="San Lucas F."/>
            <person name="Warren J."/>
            <person name="Zhang J."/>
            <person name="Zhao Z."/>
            <person name="Zhou C."/>
            <person name="Zhu D."/>
            <person name="Lee S."/>
            <person name="Bess C."/>
            <person name="Blankenburg K."/>
            <person name="Forbes L."/>
            <person name="Fu Q."/>
            <person name="Gubbala S."/>
            <person name="Hirani K."/>
            <person name="Jayaseelan J.C."/>
            <person name="Lara F."/>
            <person name="Munidasa M."/>
            <person name="Palculict T."/>
            <person name="Patil S."/>
            <person name="Pu L.-L."/>
            <person name="Saada N."/>
            <person name="Tang L."/>
            <person name="Weissenberger G."/>
            <person name="Zhu Y."/>
            <person name="Hemphill L."/>
            <person name="Shang Y."/>
            <person name="Youmans B."/>
            <person name="Ayvaz T."/>
            <person name="Ross M."/>
            <person name="Santibanez J."/>
            <person name="Aqrawi P."/>
            <person name="Gross S."/>
            <person name="Joshi V."/>
            <person name="Fowler G."/>
            <person name="Nazareth L."/>
            <person name="Reid J."/>
            <person name="Worley K."/>
            <person name="Petrosino J."/>
            <person name="Highlander S."/>
            <person name="Gibbs R."/>
            <person name="Gibbs R."/>
        </authorList>
    </citation>
    <scope>NUCLEOTIDE SEQUENCE [LARGE SCALE GENOMIC DNA]</scope>
    <source>
        <strain evidence="3">ATCC 43553</strain>
    </source>
</reference>
<dbReference type="PATRIC" id="fig|742159.3.peg.4383"/>
<feature type="compositionally biased region" description="Pro residues" evidence="1">
    <location>
        <begin position="170"/>
        <end position="184"/>
    </location>
</feature>
<name>D4XD47_9BURK</name>
<feature type="region of interest" description="Disordered" evidence="1">
    <location>
        <begin position="109"/>
        <end position="139"/>
    </location>
</feature>
<dbReference type="Pfam" id="PF11162">
    <property type="entry name" value="DUF2946"/>
    <property type="match status" value="1"/>
</dbReference>
<organism evidence="2 3">
    <name type="scientific">Achromobacter piechaudii ATCC 43553</name>
    <dbReference type="NCBI Taxonomy" id="742159"/>
    <lineage>
        <taxon>Bacteria</taxon>
        <taxon>Pseudomonadati</taxon>
        <taxon>Pseudomonadota</taxon>
        <taxon>Betaproteobacteria</taxon>
        <taxon>Burkholderiales</taxon>
        <taxon>Alcaligenaceae</taxon>
        <taxon>Achromobacter</taxon>
    </lineage>
</organism>
<comment type="caution">
    <text evidence="2">The sequence shown here is derived from an EMBL/GenBank/DDBJ whole genome shotgun (WGS) entry which is preliminary data.</text>
</comment>
<feature type="compositionally biased region" description="Basic and acidic residues" evidence="1">
    <location>
        <begin position="114"/>
        <end position="129"/>
    </location>
</feature>
<dbReference type="eggNOG" id="ENOG5033AZC">
    <property type="taxonomic scope" value="Bacteria"/>
</dbReference>
<evidence type="ECO:0000313" key="3">
    <source>
        <dbReference type="Proteomes" id="UP000004510"/>
    </source>
</evidence>
<dbReference type="Proteomes" id="UP000004510">
    <property type="component" value="Unassembled WGS sequence"/>
</dbReference>
<evidence type="ECO:0000256" key="1">
    <source>
        <dbReference type="SAM" id="MobiDB-lite"/>
    </source>
</evidence>
<gene>
    <name evidence="2" type="ORF">HMPREF0004_3394</name>
</gene>
<proteinExistence type="predicted"/>
<dbReference type="InterPro" id="IPR021333">
    <property type="entry name" value="DUF2946"/>
</dbReference>
<dbReference type="HOGENOM" id="CLU_1381507_0_0_4"/>
<dbReference type="EMBL" id="ADMS01000077">
    <property type="protein sequence ID" value="EFF75263.1"/>
    <property type="molecule type" value="Genomic_DNA"/>
</dbReference>
<evidence type="ECO:0008006" key="4">
    <source>
        <dbReference type="Google" id="ProtNLM"/>
    </source>
</evidence>
<protein>
    <recommendedName>
        <fullName evidence="4">DUF2946 domain-containing protein</fullName>
    </recommendedName>
</protein>
<sequence length="197" mass="21034">MPVGGKQRLQTGSRAMWPRRVKFRPKRQLSLASWIGRMRTGLSRRSSRFASAADFGRLLLLLMLFARAWVPAGYMPDADALRQGRLTLGFCTAGGNAYAALQAMTLRQSSAGQHEMHGHHGHAGHHDSGQGDAGGAGQECPFGLSTHQILNPPALAALAPVLLRWLAQPPPKVDGPRPPMPAAGPPLGQRAPPSIHG</sequence>
<evidence type="ECO:0000313" key="2">
    <source>
        <dbReference type="EMBL" id="EFF75263.1"/>
    </source>
</evidence>
<dbReference type="AlphaFoldDB" id="D4XD47"/>
<feature type="region of interest" description="Disordered" evidence="1">
    <location>
        <begin position="170"/>
        <end position="197"/>
    </location>
</feature>
<accession>D4XD47</accession>